<reference evidence="1 2" key="1">
    <citation type="submission" date="2019-02" db="EMBL/GenBank/DDBJ databases">
        <title>Opniocepnalus argus genome.</title>
        <authorList>
            <person name="Zhou C."/>
            <person name="Xiao S."/>
        </authorList>
    </citation>
    <scope>NUCLEOTIDE SEQUENCE [LARGE SCALE GENOMIC DNA]</scope>
    <source>
        <strain evidence="1">OARG1902GOOAL</strain>
        <tissue evidence="1">Muscle</tissue>
    </source>
</reference>
<protein>
    <submittedName>
        <fullName evidence="1">Uncharacterized protein</fullName>
    </submittedName>
</protein>
<evidence type="ECO:0000313" key="1">
    <source>
        <dbReference type="EMBL" id="KAF3688808.1"/>
    </source>
</evidence>
<dbReference type="AlphaFoldDB" id="A0A6G1PFM6"/>
<evidence type="ECO:0000313" key="2">
    <source>
        <dbReference type="Proteomes" id="UP000503349"/>
    </source>
</evidence>
<accession>A0A6G1PFM6</accession>
<reference evidence="2" key="2">
    <citation type="submission" date="2019-02" db="EMBL/GenBank/DDBJ databases">
        <title>Opniocepnalus argus Var Kimnra genome.</title>
        <authorList>
            <person name="Zhou C."/>
            <person name="Xiao S."/>
        </authorList>
    </citation>
    <scope>NUCLEOTIDE SEQUENCE [LARGE SCALE GENOMIC DNA]</scope>
</reference>
<keyword evidence="2" id="KW-1185">Reference proteome</keyword>
<dbReference type="EMBL" id="CM015715">
    <property type="protein sequence ID" value="KAF3688808.1"/>
    <property type="molecule type" value="Genomic_DNA"/>
</dbReference>
<name>A0A6G1PFM6_CHAAH</name>
<organism evidence="1 2">
    <name type="scientific">Channa argus</name>
    <name type="common">Northern snakehead</name>
    <name type="synonym">Ophicephalus argus</name>
    <dbReference type="NCBI Taxonomy" id="215402"/>
    <lineage>
        <taxon>Eukaryota</taxon>
        <taxon>Metazoa</taxon>
        <taxon>Chordata</taxon>
        <taxon>Craniata</taxon>
        <taxon>Vertebrata</taxon>
        <taxon>Euteleostomi</taxon>
        <taxon>Actinopterygii</taxon>
        <taxon>Neopterygii</taxon>
        <taxon>Teleostei</taxon>
        <taxon>Neoteleostei</taxon>
        <taxon>Acanthomorphata</taxon>
        <taxon>Anabantaria</taxon>
        <taxon>Anabantiformes</taxon>
        <taxon>Channoidei</taxon>
        <taxon>Channidae</taxon>
        <taxon>Channa</taxon>
    </lineage>
</organism>
<sequence length="81" mass="8443">MLTQSVPSPSTLESAGCTEACIALKGRRAGREVGGEFLLLCFCGSLLSGGSMGRLTVRADMAMLYVGQQQNSNLGSPESML</sequence>
<dbReference type="Proteomes" id="UP000503349">
    <property type="component" value="Chromosome 4"/>
</dbReference>
<proteinExistence type="predicted"/>
<gene>
    <name evidence="1" type="ORF">EXN66_Car004480</name>
</gene>